<dbReference type="RefSeq" id="WP_092205889.1">
    <property type="nucleotide sequence ID" value="NZ_FOVN01000001.1"/>
</dbReference>
<dbReference type="AlphaFoldDB" id="A0A1I4YWA5"/>
<dbReference type="InterPro" id="IPR036415">
    <property type="entry name" value="Lamin_tail_dom_sf"/>
</dbReference>
<dbReference type="InterPro" id="IPR001322">
    <property type="entry name" value="Lamin_tail_dom"/>
</dbReference>
<dbReference type="Pfam" id="PF00932">
    <property type="entry name" value="LTD"/>
    <property type="match status" value="1"/>
</dbReference>
<reference evidence="5" key="1">
    <citation type="submission" date="2016-10" db="EMBL/GenBank/DDBJ databases">
        <authorList>
            <person name="Varghese N."/>
            <person name="Submissions S."/>
        </authorList>
    </citation>
    <scope>NUCLEOTIDE SEQUENCE [LARGE SCALE GENOMIC DNA]</scope>
    <source>
        <strain evidence="5">DSM 23925</strain>
    </source>
</reference>
<evidence type="ECO:0000259" key="3">
    <source>
        <dbReference type="PROSITE" id="PS51841"/>
    </source>
</evidence>
<dbReference type="PROSITE" id="PS51841">
    <property type="entry name" value="LTD"/>
    <property type="match status" value="1"/>
</dbReference>
<name>A0A1I4YWA5_9FLAO</name>
<dbReference type="NCBIfam" id="TIGR04183">
    <property type="entry name" value="Por_Secre_tail"/>
    <property type="match status" value="1"/>
</dbReference>
<protein>
    <submittedName>
        <fullName evidence="4">Por secretion system C-terminal sorting domain-containing protein</fullName>
    </submittedName>
</protein>
<dbReference type="SUPFAM" id="SSF74853">
    <property type="entry name" value="Lamin A/C globular tail domain"/>
    <property type="match status" value="1"/>
</dbReference>
<dbReference type="STRING" id="649333.SAMN04487989_101313"/>
<proteinExistence type="predicted"/>
<dbReference type="InterPro" id="IPR026444">
    <property type="entry name" value="Secre_tail"/>
</dbReference>
<accession>A0A1I4YWA5</accession>
<dbReference type="EMBL" id="FOVN01000001">
    <property type="protein sequence ID" value="SFN41910.1"/>
    <property type="molecule type" value="Genomic_DNA"/>
</dbReference>
<sequence>MKKIYFLLLTVMMTATSFGQVFITELADPNDNLDARYIELYNAGATSVDLSTWRIDKYTNASATVSQTLALTGTIPAGGFYIIATGPEDSVFFDTYGFAPNQWDPASNDVAGSNGDDNLELYNGATLVDQFGVPGEDGTGTCHEFEDGRAERKASVTMGATTWDEAEWNVWADSTVSGCTTHVGTAQDTPSFDPGSWIGTATGPLITVGADVTGLDYFEGNGPSPEGSFSVGGVNLTTDITVTAPTNFEVSLTSGSGFTSSVTIPIDGGGVAASTSVYVRLNSGLTPATYTADAIASAAGVSDVAVSLSGTVSAADPLVTVTAFVDPLNYSLGAGPSNEDSFSVEGLFLTNDIVVTAPTSFEVSLTSGSGFASSVSITPDGTGAIASTDVFVRLAAGLPVNSYAGDVTVASTGTTDQTVALSGNVFGAATNSLVLTAVFDGPLGGGTPKGVEIYVIQDIADLSLFGLGSANNGGGTDGQEFTFPAVSASAGDFIYVASEAVEFANFFGFAPDYTASGPMGINGDDAVELFENGVVIDTFGDINVDGTGEAWEYTDGWAYRVSDTGPDGGFVIANWTFSGIDVLDGETTNAAAGTPVPVGSYSNTLSTDSFTSTTFNVYPNPSTNGFVNISSPSAEAISVNVYDVLGKNVLNHTISNNSLNVSSLNSGLYILRITQNGSSVTKKLVIK</sequence>
<organism evidence="4 5">
    <name type="scientific">Bizionia echini</name>
    <dbReference type="NCBI Taxonomy" id="649333"/>
    <lineage>
        <taxon>Bacteria</taxon>
        <taxon>Pseudomonadati</taxon>
        <taxon>Bacteroidota</taxon>
        <taxon>Flavobacteriia</taxon>
        <taxon>Flavobacteriales</taxon>
        <taxon>Flavobacteriaceae</taxon>
        <taxon>Bizionia</taxon>
    </lineage>
</organism>
<evidence type="ECO:0000256" key="1">
    <source>
        <dbReference type="ARBA" id="ARBA00022729"/>
    </source>
</evidence>
<feature type="chain" id="PRO_5011653300" evidence="2">
    <location>
        <begin position="20"/>
        <end position="687"/>
    </location>
</feature>
<dbReference type="Gene3D" id="2.60.40.1260">
    <property type="entry name" value="Lamin Tail domain"/>
    <property type="match status" value="1"/>
</dbReference>
<evidence type="ECO:0000256" key="2">
    <source>
        <dbReference type="SAM" id="SignalP"/>
    </source>
</evidence>
<gene>
    <name evidence="4" type="ORF">SAMN04487989_101313</name>
</gene>
<dbReference type="Pfam" id="PF18962">
    <property type="entry name" value="Por_Secre_tail"/>
    <property type="match status" value="1"/>
</dbReference>
<keyword evidence="5" id="KW-1185">Reference proteome</keyword>
<keyword evidence="1 2" id="KW-0732">Signal</keyword>
<feature type="domain" description="LTD" evidence="3">
    <location>
        <begin position="9"/>
        <end position="160"/>
    </location>
</feature>
<dbReference type="OrthoDB" id="1056765at2"/>
<feature type="signal peptide" evidence="2">
    <location>
        <begin position="1"/>
        <end position="19"/>
    </location>
</feature>
<evidence type="ECO:0000313" key="5">
    <source>
        <dbReference type="Proteomes" id="UP000198705"/>
    </source>
</evidence>
<dbReference type="Proteomes" id="UP000198705">
    <property type="component" value="Unassembled WGS sequence"/>
</dbReference>
<evidence type="ECO:0000313" key="4">
    <source>
        <dbReference type="EMBL" id="SFN41910.1"/>
    </source>
</evidence>